<keyword evidence="1" id="KW-0812">Transmembrane</keyword>
<comment type="caution">
    <text evidence="2">The sequence shown here is derived from an EMBL/GenBank/DDBJ whole genome shotgun (WGS) entry which is preliminary data.</text>
</comment>
<keyword evidence="1" id="KW-0472">Membrane</keyword>
<keyword evidence="3" id="KW-1185">Reference proteome</keyword>
<evidence type="ECO:0000256" key="1">
    <source>
        <dbReference type="SAM" id="Phobius"/>
    </source>
</evidence>
<feature type="transmembrane region" description="Helical" evidence="1">
    <location>
        <begin position="67"/>
        <end position="84"/>
    </location>
</feature>
<feature type="transmembrane region" description="Helical" evidence="1">
    <location>
        <begin position="96"/>
        <end position="120"/>
    </location>
</feature>
<dbReference type="EMBL" id="JAGSOY010000051">
    <property type="protein sequence ID" value="MBU2712843.1"/>
    <property type="molecule type" value="Genomic_DNA"/>
</dbReference>
<keyword evidence="1" id="KW-1133">Transmembrane helix</keyword>
<name>A0ABS5ZG46_9GAMM</name>
<dbReference type="RefSeq" id="WP_215821066.1">
    <property type="nucleotide sequence ID" value="NZ_JAGSOY010000051.1"/>
</dbReference>
<evidence type="ECO:0000313" key="2">
    <source>
        <dbReference type="EMBL" id="MBU2712843.1"/>
    </source>
</evidence>
<reference evidence="2 3" key="1">
    <citation type="submission" date="2021-04" db="EMBL/GenBank/DDBJ databases">
        <authorList>
            <person name="Pira H."/>
            <person name="Risdian C."/>
            <person name="Wink J."/>
        </authorList>
    </citation>
    <scope>NUCLEOTIDE SEQUENCE [LARGE SCALE GENOMIC DNA]</scope>
    <source>
        <strain evidence="2 3">WH53</strain>
    </source>
</reference>
<sequence>MIRLIFLLFSCLVIWVIYCAEQGTLPYALYRIYKFPGGDKLGHFLAMGFIVLTLVANALGVLKQYRIFCVILISVITAIYATYAEFSQQHIIYRTFSYYDLMSSYLGIIILGMIPSIMLAQARFRNEWATVFYWINLRIKLILIKANS</sequence>
<protein>
    <submittedName>
        <fullName evidence="2">VanZ family protein</fullName>
    </submittedName>
</protein>
<dbReference type="NCBIfam" id="NF037970">
    <property type="entry name" value="vanZ_1"/>
    <property type="match status" value="1"/>
</dbReference>
<evidence type="ECO:0000313" key="3">
    <source>
        <dbReference type="Proteomes" id="UP000690515"/>
    </source>
</evidence>
<accession>A0ABS5ZG46</accession>
<feature type="transmembrane region" description="Helical" evidence="1">
    <location>
        <begin position="43"/>
        <end position="62"/>
    </location>
</feature>
<gene>
    <name evidence="2" type="ORF">KCG35_17380</name>
</gene>
<proteinExistence type="predicted"/>
<organism evidence="2 3">
    <name type="scientific">Zooshikella harenae</name>
    <dbReference type="NCBI Taxonomy" id="2827238"/>
    <lineage>
        <taxon>Bacteria</taxon>
        <taxon>Pseudomonadati</taxon>
        <taxon>Pseudomonadota</taxon>
        <taxon>Gammaproteobacteria</taxon>
        <taxon>Oceanospirillales</taxon>
        <taxon>Zooshikellaceae</taxon>
        <taxon>Zooshikella</taxon>
    </lineage>
</organism>
<dbReference type="Proteomes" id="UP000690515">
    <property type="component" value="Unassembled WGS sequence"/>
</dbReference>